<sequence length="359" mass="42618">MNSILNFNGKVPKFLFSDSLWNQNYLHRLGCEYSDEIQSIIRSSREMVKEFHCNFTISYFGFIPEVNEILGHKGWICFDNNVYQRKFIELMTREEYEELIWNPLEFIKNKAIFRLYKNTAPENLVEAYKEFNAKNESNYMAQKLLKEKYQINHLYLDIITSPLDVLGDFFRGTKNLLMDMHNCPDLVKEAANSLVDFCYEKALYNKRQFDNAVIMPLHIPSILSTRDFTNFFFPSFHKLIQKLLQDDFIILIMLEGKVERLLDKFFEINSPKVIFHFEEDIPAIVKEKMNENNLISGFFPVHLLKYGTEEECISYAVKLLHIFKGKKYIFTTNKVIYSPTEVNIDKLRVVYQYVEEYGK</sequence>
<dbReference type="InterPro" id="IPR038071">
    <property type="entry name" value="UROD/MetE-like_sf"/>
</dbReference>
<evidence type="ECO:0000313" key="2">
    <source>
        <dbReference type="EMBL" id="RBP66721.1"/>
    </source>
</evidence>
<keyword evidence="3" id="KW-1185">Reference proteome</keyword>
<dbReference type="Proteomes" id="UP000253490">
    <property type="component" value="Unassembled WGS sequence"/>
</dbReference>
<accession>A0A366I9V6</accession>
<dbReference type="GO" id="GO:0004853">
    <property type="term" value="F:uroporphyrinogen decarboxylase activity"/>
    <property type="evidence" value="ECO:0007669"/>
    <property type="project" value="InterPro"/>
</dbReference>
<dbReference type="Gene3D" id="3.20.20.210">
    <property type="match status" value="1"/>
</dbReference>
<organism evidence="2 3">
    <name type="scientific">Alkalibaculum bacchi</name>
    <dbReference type="NCBI Taxonomy" id="645887"/>
    <lineage>
        <taxon>Bacteria</taxon>
        <taxon>Bacillati</taxon>
        <taxon>Bacillota</taxon>
        <taxon>Clostridia</taxon>
        <taxon>Eubacteriales</taxon>
        <taxon>Eubacteriaceae</taxon>
        <taxon>Alkalibaculum</taxon>
    </lineage>
</organism>
<evidence type="ECO:0000313" key="3">
    <source>
        <dbReference type="Proteomes" id="UP000253490"/>
    </source>
</evidence>
<dbReference type="EMBL" id="QNRX01000005">
    <property type="protein sequence ID" value="RBP66721.1"/>
    <property type="molecule type" value="Genomic_DNA"/>
</dbReference>
<feature type="domain" description="Uroporphyrinogen decarboxylase (URO-D)" evidence="1">
    <location>
        <begin position="139"/>
        <end position="357"/>
    </location>
</feature>
<protein>
    <submittedName>
        <fullName evidence="2">Uroporphyrinogen decarboxylase</fullName>
    </submittedName>
</protein>
<evidence type="ECO:0000259" key="1">
    <source>
        <dbReference type="Pfam" id="PF01208"/>
    </source>
</evidence>
<dbReference type="RefSeq" id="WP_113920153.1">
    <property type="nucleotide sequence ID" value="NZ_QNRX01000005.1"/>
</dbReference>
<gene>
    <name evidence="2" type="ORF">DES36_105102</name>
</gene>
<dbReference type="SUPFAM" id="SSF51726">
    <property type="entry name" value="UROD/MetE-like"/>
    <property type="match status" value="1"/>
</dbReference>
<dbReference type="Pfam" id="PF01208">
    <property type="entry name" value="URO-D"/>
    <property type="match status" value="1"/>
</dbReference>
<comment type="caution">
    <text evidence="2">The sequence shown here is derived from an EMBL/GenBank/DDBJ whole genome shotgun (WGS) entry which is preliminary data.</text>
</comment>
<name>A0A366I9V6_9FIRM</name>
<dbReference type="InterPro" id="IPR000257">
    <property type="entry name" value="Uroporphyrinogen_deCOase"/>
</dbReference>
<reference evidence="2 3" key="1">
    <citation type="submission" date="2018-06" db="EMBL/GenBank/DDBJ databases">
        <title>Genomic Encyclopedia of Type Strains, Phase IV (KMG-IV): sequencing the most valuable type-strain genomes for metagenomic binning, comparative biology and taxonomic classification.</title>
        <authorList>
            <person name="Goeker M."/>
        </authorList>
    </citation>
    <scope>NUCLEOTIDE SEQUENCE [LARGE SCALE GENOMIC DNA]</scope>
    <source>
        <strain evidence="2 3">DSM 22112</strain>
    </source>
</reference>
<dbReference type="AlphaFoldDB" id="A0A366I9V6"/>
<dbReference type="OrthoDB" id="9813603at2"/>
<dbReference type="GO" id="GO:0006779">
    <property type="term" value="P:porphyrin-containing compound biosynthetic process"/>
    <property type="evidence" value="ECO:0007669"/>
    <property type="project" value="InterPro"/>
</dbReference>
<proteinExistence type="predicted"/>